<dbReference type="Proteomes" id="UP001221413">
    <property type="component" value="Unassembled WGS sequence"/>
</dbReference>
<dbReference type="InterPro" id="IPR052279">
    <property type="entry name" value="EngB_GTPase"/>
</dbReference>
<evidence type="ECO:0000256" key="1">
    <source>
        <dbReference type="ARBA" id="ARBA00001946"/>
    </source>
</evidence>
<protein>
    <recommendedName>
        <fullName evidence="3">GTP-binding protein 8</fullName>
    </recommendedName>
</protein>
<organism evidence="11 12">
    <name type="scientific">Drechslerella dactyloides</name>
    <name type="common">Nematode-trapping fungus</name>
    <name type="synonym">Arthrobotrys dactyloides</name>
    <dbReference type="NCBI Taxonomy" id="74499"/>
    <lineage>
        <taxon>Eukaryota</taxon>
        <taxon>Fungi</taxon>
        <taxon>Dikarya</taxon>
        <taxon>Ascomycota</taxon>
        <taxon>Pezizomycotina</taxon>
        <taxon>Orbiliomycetes</taxon>
        <taxon>Orbiliales</taxon>
        <taxon>Orbiliaceae</taxon>
        <taxon>Drechslerella</taxon>
    </lineage>
</organism>
<dbReference type="PANTHER" id="PTHR46498">
    <property type="entry name" value="GTP-BINDING PROTEIN 8"/>
    <property type="match status" value="1"/>
</dbReference>
<dbReference type="EMBL" id="JAQGDS010000006">
    <property type="protein sequence ID" value="KAJ6259773.1"/>
    <property type="molecule type" value="Genomic_DNA"/>
</dbReference>
<dbReference type="InterPro" id="IPR019987">
    <property type="entry name" value="GTP-bd_ribosome_bio_YsxC"/>
</dbReference>
<feature type="compositionally biased region" description="Low complexity" evidence="8">
    <location>
        <begin position="1"/>
        <end position="11"/>
    </location>
</feature>
<name>A0AAD6IW16_DREDA</name>
<dbReference type="GO" id="GO:0005739">
    <property type="term" value="C:mitochondrion"/>
    <property type="evidence" value="ECO:0007669"/>
    <property type="project" value="TreeGrafter"/>
</dbReference>
<evidence type="ECO:0000313" key="11">
    <source>
        <dbReference type="EMBL" id="KAJ6259773.1"/>
    </source>
</evidence>
<keyword evidence="5" id="KW-0547">Nucleotide-binding</keyword>
<sequence>MADAAAPTVTKPKSKTKPALLSKWPPKRIDDVFKPSKADVAEGFVFRPPEPTMTSTAYRWDTGVPSVEEARYARRFFEGYPVRFLWAADEFATMPDGAVPEVAFLGRSNVGKSSILNALMHAKDMARTSSKPGRTRKMNAFSVGGARLTVLDMPGYGHGSHSSWGMEIMSYLRSRKQFRRAFLLIDAMHGVKELDRMIISSFAQMGIPYQLVLSKVDRLEDTRGKKKVGLSEMFMEVQGAMRRDGGHAGLGEILATSTQPVKTGVGDLRWAVLRAAGLEGKRSLCCAARNSSSDGSGSTLVRFLPFFAAGAPYFASRLSKKPVIRPCRSVWRLRINAASGWFFLLVVNLLDIRLLGAEELVVDAELFRVFFRLLAFLLGVLAALLAGFFGLVDVGLVRLDFAGFDGGVDDLAEAVFVGDRVGEHDVFEEGVHVAFDVLEDGEQVCAFLVRAFLISSQPVPQILSIMIPQCLLELGQGVAADDVRPHFAVEALPVKAIFENVAGDALVRAAGPVVPLAPGFIAEDGVREGDLLEFGVRGCLVFGGGLVGVGFERELAVGGADFGVGGGGGDTENVVGVDVVGRGVDGYLVG</sequence>
<dbReference type="PRINTS" id="PR00326">
    <property type="entry name" value="GTP1OBG"/>
</dbReference>
<evidence type="ECO:0000259" key="10">
    <source>
        <dbReference type="PROSITE" id="PS51706"/>
    </source>
</evidence>
<evidence type="ECO:0000256" key="6">
    <source>
        <dbReference type="ARBA" id="ARBA00022842"/>
    </source>
</evidence>
<dbReference type="NCBIfam" id="TIGR00231">
    <property type="entry name" value="small_GTP"/>
    <property type="match status" value="1"/>
</dbReference>
<dbReference type="AlphaFoldDB" id="A0AAD6IW16"/>
<comment type="caution">
    <text evidence="11">The sequence shown here is derived from an EMBL/GenBank/DDBJ whole genome shotgun (WGS) entry which is preliminary data.</text>
</comment>
<reference evidence="11" key="1">
    <citation type="submission" date="2023-01" db="EMBL/GenBank/DDBJ databases">
        <title>The chitinases involved in constricting ring structure development in the nematode-trapping fungus Drechslerella dactyloides.</title>
        <authorList>
            <person name="Wang R."/>
            <person name="Zhang L."/>
            <person name="Tang P."/>
            <person name="Li S."/>
            <person name="Liang L."/>
        </authorList>
    </citation>
    <scope>NUCLEOTIDE SEQUENCE</scope>
    <source>
        <strain evidence="11">YMF1.00031</strain>
    </source>
</reference>
<dbReference type="PROSITE" id="PS51706">
    <property type="entry name" value="G_ENGB"/>
    <property type="match status" value="1"/>
</dbReference>
<comment type="cofactor">
    <cofactor evidence="1">
        <name>Mg(2+)</name>
        <dbReference type="ChEBI" id="CHEBI:18420"/>
    </cofactor>
</comment>
<dbReference type="GO" id="GO:0005525">
    <property type="term" value="F:GTP binding"/>
    <property type="evidence" value="ECO:0007669"/>
    <property type="project" value="UniProtKB-KW"/>
</dbReference>
<dbReference type="Pfam" id="PF01926">
    <property type="entry name" value="MMR_HSR1"/>
    <property type="match status" value="1"/>
</dbReference>
<feature type="region of interest" description="Disordered" evidence="8">
    <location>
        <begin position="1"/>
        <end position="21"/>
    </location>
</feature>
<keyword evidence="9" id="KW-1133">Transmembrane helix</keyword>
<keyword evidence="9" id="KW-0812">Transmembrane</keyword>
<accession>A0AAD6IW16</accession>
<comment type="similarity">
    <text evidence="2">Belongs to the TRAFAC class TrmE-Era-EngA-EngB-Septin-like GTPase superfamily. EngB GTPase family.</text>
</comment>
<dbReference type="HAMAP" id="MF_00321">
    <property type="entry name" value="GTPase_EngB"/>
    <property type="match status" value="1"/>
</dbReference>
<keyword evidence="12" id="KW-1185">Reference proteome</keyword>
<keyword evidence="7" id="KW-0342">GTP-binding</keyword>
<keyword evidence="6" id="KW-0460">Magnesium</keyword>
<keyword evidence="9" id="KW-0472">Membrane</keyword>
<dbReference type="InterPro" id="IPR030393">
    <property type="entry name" value="G_ENGB_dom"/>
</dbReference>
<dbReference type="InterPro" id="IPR005225">
    <property type="entry name" value="Small_GTP-bd"/>
</dbReference>
<dbReference type="InterPro" id="IPR027417">
    <property type="entry name" value="P-loop_NTPase"/>
</dbReference>
<evidence type="ECO:0000256" key="5">
    <source>
        <dbReference type="ARBA" id="ARBA00022741"/>
    </source>
</evidence>
<dbReference type="InterPro" id="IPR006073">
    <property type="entry name" value="GTP-bd"/>
</dbReference>
<evidence type="ECO:0000256" key="3">
    <source>
        <dbReference type="ARBA" id="ARBA00015370"/>
    </source>
</evidence>
<evidence type="ECO:0000256" key="7">
    <source>
        <dbReference type="ARBA" id="ARBA00023134"/>
    </source>
</evidence>
<dbReference type="SUPFAM" id="SSF52540">
    <property type="entry name" value="P-loop containing nucleoside triphosphate hydrolases"/>
    <property type="match status" value="1"/>
</dbReference>
<evidence type="ECO:0000313" key="12">
    <source>
        <dbReference type="Proteomes" id="UP001221413"/>
    </source>
</evidence>
<gene>
    <name evidence="11" type="ORF">Dda_5414</name>
</gene>
<evidence type="ECO:0000256" key="9">
    <source>
        <dbReference type="SAM" id="Phobius"/>
    </source>
</evidence>
<dbReference type="GO" id="GO:0046872">
    <property type="term" value="F:metal ion binding"/>
    <property type="evidence" value="ECO:0007669"/>
    <property type="project" value="UniProtKB-KW"/>
</dbReference>
<evidence type="ECO:0000256" key="4">
    <source>
        <dbReference type="ARBA" id="ARBA00022723"/>
    </source>
</evidence>
<proteinExistence type="inferred from homology"/>
<feature type="transmembrane region" description="Helical" evidence="9">
    <location>
        <begin position="331"/>
        <end position="350"/>
    </location>
</feature>
<keyword evidence="4" id="KW-0479">Metal-binding</keyword>
<dbReference type="PANTHER" id="PTHR46498:SF1">
    <property type="entry name" value="GTP-BINDING PROTEIN 8"/>
    <property type="match status" value="1"/>
</dbReference>
<evidence type="ECO:0000256" key="2">
    <source>
        <dbReference type="ARBA" id="ARBA00009638"/>
    </source>
</evidence>
<dbReference type="Gene3D" id="3.40.50.300">
    <property type="entry name" value="P-loop containing nucleotide triphosphate hydrolases"/>
    <property type="match status" value="1"/>
</dbReference>
<evidence type="ECO:0000256" key="8">
    <source>
        <dbReference type="SAM" id="MobiDB-lite"/>
    </source>
</evidence>
<dbReference type="NCBIfam" id="TIGR03598">
    <property type="entry name" value="GTPase_YsxC"/>
    <property type="match status" value="1"/>
</dbReference>
<dbReference type="CDD" id="cd01876">
    <property type="entry name" value="YihA_EngB"/>
    <property type="match status" value="1"/>
</dbReference>
<feature type="domain" description="EngB-type G" evidence="10">
    <location>
        <begin position="98"/>
        <end position="260"/>
    </location>
</feature>
<feature type="transmembrane region" description="Helical" evidence="9">
    <location>
        <begin position="370"/>
        <end position="392"/>
    </location>
</feature>